<reference evidence="4" key="2">
    <citation type="journal article" date="2021" name="PeerJ">
        <title>Extensive microbial diversity within the chicken gut microbiome revealed by metagenomics and culture.</title>
        <authorList>
            <person name="Gilroy R."/>
            <person name="Ravi A."/>
            <person name="Getino M."/>
            <person name="Pursley I."/>
            <person name="Horton D.L."/>
            <person name="Alikhan N.F."/>
            <person name="Baker D."/>
            <person name="Gharbi K."/>
            <person name="Hall N."/>
            <person name="Watson M."/>
            <person name="Adriaenssens E.M."/>
            <person name="Foster-Nyarko E."/>
            <person name="Jarju S."/>
            <person name="Secka A."/>
            <person name="Antonio M."/>
            <person name="Oren A."/>
            <person name="Chaudhuri R.R."/>
            <person name="La Ragione R."/>
            <person name="Hildebrand F."/>
            <person name="Pallen M.J."/>
        </authorList>
    </citation>
    <scope>NUCLEOTIDE SEQUENCE</scope>
    <source>
        <strain evidence="4">ChiGjej2B2-12916</strain>
    </source>
</reference>
<dbReference type="AlphaFoldDB" id="A0A9D0YVN5"/>
<dbReference type="InterPro" id="IPR011854">
    <property type="entry name" value="HypE"/>
</dbReference>
<dbReference type="NCBIfam" id="TIGR02124">
    <property type="entry name" value="hypE"/>
    <property type="match status" value="1"/>
</dbReference>
<dbReference type="Proteomes" id="UP000886879">
    <property type="component" value="Unassembled WGS sequence"/>
</dbReference>
<dbReference type="PIRSF" id="PIRSF005644">
    <property type="entry name" value="Hdrgns_mtr_HypE"/>
    <property type="match status" value="1"/>
</dbReference>
<proteinExistence type="inferred from homology"/>
<dbReference type="InterPro" id="IPR036676">
    <property type="entry name" value="PurM-like_C_sf"/>
</dbReference>
<comment type="similarity">
    <text evidence="1">Belongs to the HypE family.</text>
</comment>
<dbReference type="GO" id="GO:0051604">
    <property type="term" value="P:protein maturation"/>
    <property type="evidence" value="ECO:0007669"/>
    <property type="project" value="TreeGrafter"/>
</dbReference>
<dbReference type="SUPFAM" id="SSF55326">
    <property type="entry name" value="PurM N-terminal domain-like"/>
    <property type="match status" value="1"/>
</dbReference>
<dbReference type="Gene3D" id="3.90.650.10">
    <property type="entry name" value="PurM-like C-terminal domain"/>
    <property type="match status" value="1"/>
</dbReference>
<dbReference type="CDD" id="cd02197">
    <property type="entry name" value="HypE"/>
    <property type="match status" value="1"/>
</dbReference>
<gene>
    <name evidence="4" type="primary">hypE</name>
    <name evidence="4" type="ORF">IAD31_08680</name>
</gene>
<dbReference type="PANTHER" id="PTHR30303:SF0">
    <property type="entry name" value="CARBAMOYL DEHYDRATASE HYPE"/>
    <property type="match status" value="1"/>
</dbReference>
<dbReference type="InterPro" id="IPR010918">
    <property type="entry name" value="PurM-like_C_dom"/>
</dbReference>
<accession>A0A9D0YVN5</accession>
<evidence type="ECO:0000313" key="4">
    <source>
        <dbReference type="EMBL" id="HIQ61648.1"/>
    </source>
</evidence>
<dbReference type="Gene3D" id="3.30.1330.10">
    <property type="entry name" value="PurM-like, N-terminal domain"/>
    <property type="match status" value="1"/>
</dbReference>
<feature type="domain" description="PurM-like C-terminal" evidence="3">
    <location>
        <begin position="160"/>
        <end position="304"/>
    </location>
</feature>
<feature type="domain" description="PurM-like N-terminal" evidence="2">
    <location>
        <begin position="39"/>
        <end position="149"/>
    </location>
</feature>
<dbReference type="InterPro" id="IPR036921">
    <property type="entry name" value="PurM-like_N_sf"/>
</dbReference>
<dbReference type="InterPro" id="IPR016188">
    <property type="entry name" value="PurM-like_N"/>
</dbReference>
<organism evidence="4 5">
    <name type="scientific">Candidatus Enterenecus faecium</name>
    <dbReference type="NCBI Taxonomy" id="2840780"/>
    <lineage>
        <taxon>Bacteria</taxon>
        <taxon>Bacillati</taxon>
        <taxon>Bacillota</taxon>
        <taxon>Clostridia</taxon>
        <taxon>Eubacteriales</taxon>
        <taxon>Candidatus Enterenecus</taxon>
    </lineage>
</organism>
<dbReference type="SUPFAM" id="SSF56042">
    <property type="entry name" value="PurM C-terminal domain-like"/>
    <property type="match status" value="1"/>
</dbReference>
<evidence type="ECO:0000259" key="2">
    <source>
        <dbReference type="Pfam" id="PF00586"/>
    </source>
</evidence>
<dbReference type="Pfam" id="PF02769">
    <property type="entry name" value="AIRS_C"/>
    <property type="match status" value="1"/>
</dbReference>
<comment type="caution">
    <text evidence="4">The sequence shown here is derived from an EMBL/GenBank/DDBJ whole genome shotgun (WGS) entry which is preliminary data.</text>
</comment>
<sequence>MEPQYITLDHGSGGGRTAQLIEDLLLPALSNPHLAPLGDGALLNLSGPLAFSTDSFVIDPIFFPGGDIGKLAVCGTVNDLSMCGAVPRYLSLGMILEEGFPVEDLKRIITSLAHTAASCGVQVVTGDTKVVERGHGHGIYLNTSGIGEVKWPGLSPKAIQEGDQILVSGTVGDHGTAVMLARSGMLQGDELVSDCMPLNQLAAAALSVGGVRVLRDPTRGGVATVLNEFVEGTSLCAQVQEDAVPVRPQVEAACALLGLDPLYCANEGKLLAVVSPETAPAVLEALRSTPGGENAAIIGSITTQFPGRAVLKTAFGAHRVLSKLSGAQLPRIC</sequence>
<evidence type="ECO:0000259" key="3">
    <source>
        <dbReference type="Pfam" id="PF02769"/>
    </source>
</evidence>
<reference evidence="4" key="1">
    <citation type="submission" date="2020-10" db="EMBL/GenBank/DDBJ databases">
        <authorList>
            <person name="Gilroy R."/>
        </authorList>
    </citation>
    <scope>NUCLEOTIDE SEQUENCE</scope>
    <source>
        <strain evidence="4">ChiGjej2B2-12916</strain>
    </source>
</reference>
<dbReference type="PANTHER" id="PTHR30303">
    <property type="entry name" value="HYDROGENASE ISOENZYMES FORMATION PROTEIN HYPE"/>
    <property type="match status" value="1"/>
</dbReference>
<protein>
    <submittedName>
        <fullName evidence="4">Hydrogenase expression/formation protein HypE</fullName>
    </submittedName>
</protein>
<name>A0A9D0YVN5_9FIRM</name>
<dbReference type="EMBL" id="DVFO01000092">
    <property type="protein sequence ID" value="HIQ61648.1"/>
    <property type="molecule type" value="Genomic_DNA"/>
</dbReference>
<evidence type="ECO:0000313" key="5">
    <source>
        <dbReference type="Proteomes" id="UP000886879"/>
    </source>
</evidence>
<evidence type="ECO:0000256" key="1">
    <source>
        <dbReference type="ARBA" id="ARBA00006243"/>
    </source>
</evidence>
<dbReference type="Pfam" id="PF00586">
    <property type="entry name" value="AIRS"/>
    <property type="match status" value="1"/>
</dbReference>